<evidence type="ECO:0000313" key="2">
    <source>
        <dbReference type="Proteomes" id="UP000053660"/>
    </source>
</evidence>
<accession>A0A0B1SKU3</accession>
<proteinExistence type="predicted"/>
<dbReference type="AlphaFoldDB" id="A0A0B1SKU3"/>
<sequence>MASTRKCDGYVERPTHFRLAQTAAREERRSRRVKLIVEVDPRAHLSLDPALLDLVRLNQAMLCSRNMPVMYS</sequence>
<evidence type="ECO:0000313" key="1">
    <source>
        <dbReference type="EMBL" id="KHJ83840.1"/>
    </source>
</evidence>
<gene>
    <name evidence="1" type="ORF">OESDEN_16455</name>
</gene>
<keyword evidence="2" id="KW-1185">Reference proteome</keyword>
<name>A0A0B1SKU3_OESDE</name>
<reference evidence="1 2" key="1">
    <citation type="submission" date="2014-03" db="EMBL/GenBank/DDBJ databases">
        <title>Draft genome of the hookworm Oesophagostomum dentatum.</title>
        <authorList>
            <person name="Mitreva M."/>
        </authorList>
    </citation>
    <scope>NUCLEOTIDE SEQUENCE [LARGE SCALE GENOMIC DNA]</scope>
    <source>
        <strain evidence="1 2">OD-Hann</strain>
    </source>
</reference>
<dbReference type="Proteomes" id="UP000053660">
    <property type="component" value="Unassembled WGS sequence"/>
</dbReference>
<protein>
    <submittedName>
        <fullName evidence="1">Uncharacterized protein</fullName>
    </submittedName>
</protein>
<organism evidence="1 2">
    <name type="scientific">Oesophagostomum dentatum</name>
    <name type="common">Nodular worm</name>
    <dbReference type="NCBI Taxonomy" id="61180"/>
    <lineage>
        <taxon>Eukaryota</taxon>
        <taxon>Metazoa</taxon>
        <taxon>Ecdysozoa</taxon>
        <taxon>Nematoda</taxon>
        <taxon>Chromadorea</taxon>
        <taxon>Rhabditida</taxon>
        <taxon>Rhabditina</taxon>
        <taxon>Rhabditomorpha</taxon>
        <taxon>Strongyloidea</taxon>
        <taxon>Strongylidae</taxon>
        <taxon>Oesophagostomum</taxon>
    </lineage>
</organism>
<dbReference type="EMBL" id="KN571542">
    <property type="protein sequence ID" value="KHJ83840.1"/>
    <property type="molecule type" value="Genomic_DNA"/>
</dbReference>